<dbReference type="Proteomes" id="UP000245959">
    <property type="component" value="Unassembled WGS sequence"/>
</dbReference>
<dbReference type="EMBL" id="JABAEW010000010">
    <property type="protein sequence ID" value="NMD86316.1"/>
    <property type="molecule type" value="Genomic_DNA"/>
</dbReference>
<dbReference type="OrthoDB" id="9980953at2"/>
<gene>
    <name evidence="3" type="ORF">C8D82_12066</name>
    <name evidence="2" type="ORF">HF882_06930</name>
</gene>
<evidence type="ECO:0000313" key="4">
    <source>
        <dbReference type="Proteomes" id="UP000245959"/>
    </source>
</evidence>
<dbReference type="RefSeq" id="WP_133245194.1">
    <property type="nucleotide sequence ID" value="NZ_CABMMC010000190.1"/>
</dbReference>
<organism evidence="3 4">
    <name type="scientific">Victivallis vadensis</name>
    <dbReference type="NCBI Taxonomy" id="172901"/>
    <lineage>
        <taxon>Bacteria</taxon>
        <taxon>Pseudomonadati</taxon>
        <taxon>Lentisphaerota</taxon>
        <taxon>Lentisphaeria</taxon>
        <taxon>Victivallales</taxon>
        <taxon>Victivallaceae</taxon>
        <taxon>Victivallis</taxon>
    </lineage>
</organism>
<protein>
    <submittedName>
        <fullName evidence="3">Cobalamin-5'-phosphate synthase</fullName>
    </submittedName>
</protein>
<accession>A0A2U1AT28</accession>
<keyword evidence="1" id="KW-0812">Transmembrane</keyword>
<feature type="transmembrane region" description="Helical" evidence="1">
    <location>
        <begin position="41"/>
        <end position="59"/>
    </location>
</feature>
<name>A0A2U1AT28_9BACT</name>
<keyword evidence="1" id="KW-0472">Membrane</keyword>
<evidence type="ECO:0000256" key="1">
    <source>
        <dbReference type="SAM" id="Phobius"/>
    </source>
</evidence>
<evidence type="ECO:0000313" key="3">
    <source>
        <dbReference type="EMBL" id="PVY39589.1"/>
    </source>
</evidence>
<evidence type="ECO:0000313" key="2">
    <source>
        <dbReference type="EMBL" id="NMD86316.1"/>
    </source>
</evidence>
<comment type="caution">
    <text evidence="3">The sequence shown here is derived from an EMBL/GenBank/DDBJ whole genome shotgun (WGS) entry which is preliminary data.</text>
</comment>
<dbReference type="GeneID" id="78295966"/>
<reference evidence="3 4" key="1">
    <citation type="submission" date="2018-04" db="EMBL/GenBank/DDBJ databases">
        <title>Genomic Encyclopedia of Type Strains, Phase IV (KMG-IV): sequencing the most valuable type-strain genomes for metagenomic binning, comparative biology and taxonomic classification.</title>
        <authorList>
            <person name="Goeker M."/>
        </authorList>
    </citation>
    <scope>NUCLEOTIDE SEQUENCE [LARGE SCALE GENOMIC DNA]</scope>
    <source>
        <strain evidence="3 4">DSM 14823</strain>
    </source>
</reference>
<keyword evidence="4" id="KW-1185">Reference proteome</keyword>
<dbReference type="Proteomes" id="UP000576225">
    <property type="component" value="Unassembled WGS sequence"/>
</dbReference>
<sequence>MVRVDKWVRGTLAAWEMLIDFPLPSGLEEYRRRGCDQFSRLIGFPLLGLAIGVVLVLVAAFCSAVFNRIAGGIIFALLATAFLDLKDSGRGVGLLLSLLLLKFRRVPFRESLGALNPELVQTDSPQLTVLLAVFELLKALFFFLLCFYGAKLWLVVILVGAFTVQGTLAMLPDSESGKPFLAISEENHKKIGIAAAVIYVLLMLAFPVGIIAAGAAVYFIATGFRRYFLHEFGGVTANWITLAGAITESVLLLVGILLALHVGH</sequence>
<evidence type="ECO:0000313" key="5">
    <source>
        <dbReference type="Proteomes" id="UP000576225"/>
    </source>
</evidence>
<proteinExistence type="predicted"/>
<dbReference type="AlphaFoldDB" id="A0A2U1AT28"/>
<reference evidence="2 5" key="2">
    <citation type="submission" date="2020-04" db="EMBL/GenBank/DDBJ databases">
        <authorList>
            <person name="Hitch T.C.A."/>
            <person name="Wylensek D."/>
            <person name="Clavel T."/>
        </authorList>
    </citation>
    <scope>NUCLEOTIDE SEQUENCE [LARGE SCALE GENOMIC DNA]</scope>
    <source>
        <strain evidence="2 5">COR2-253-APC-1A</strain>
    </source>
</reference>
<dbReference type="EMBL" id="QEKH01000020">
    <property type="protein sequence ID" value="PVY39589.1"/>
    <property type="molecule type" value="Genomic_DNA"/>
</dbReference>
<feature type="transmembrane region" description="Helical" evidence="1">
    <location>
        <begin position="239"/>
        <end position="262"/>
    </location>
</feature>
<keyword evidence="1" id="KW-1133">Transmembrane helix</keyword>
<feature type="transmembrane region" description="Helical" evidence="1">
    <location>
        <begin position="191"/>
        <end position="219"/>
    </location>
</feature>